<accession>A0A0K9NXY5</accession>
<dbReference type="PANTHER" id="PTHR13050">
    <property type="entry name" value="USE1-LIKE PROTEIN"/>
    <property type="match status" value="1"/>
</dbReference>
<keyword evidence="8 12" id="KW-1133">Transmembrane helix</keyword>
<protein>
    <submittedName>
        <fullName evidence="13">Cation exchanger-like protein</fullName>
    </submittedName>
</protein>
<dbReference type="Pfam" id="PF09753">
    <property type="entry name" value="Use1"/>
    <property type="match status" value="1"/>
</dbReference>
<proteinExistence type="inferred from homology"/>
<dbReference type="GO" id="GO:0005783">
    <property type="term" value="C:endoplasmic reticulum"/>
    <property type="evidence" value="ECO:0000318"/>
    <property type="project" value="GO_Central"/>
</dbReference>
<feature type="coiled-coil region" evidence="10">
    <location>
        <begin position="30"/>
        <end position="77"/>
    </location>
</feature>
<keyword evidence="5" id="KW-0256">Endoplasmic reticulum</keyword>
<feature type="transmembrane region" description="Helical" evidence="12">
    <location>
        <begin position="221"/>
        <end position="240"/>
    </location>
</feature>
<dbReference type="OMA" id="KYYTNAQ"/>
<dbReference type="AlphaFoldDB" id="A0A0K9NXY5"/>
<keyword evidence="6" id="KW-0931">ER-Golgi transport</keyword>
<feature type="compositionally biased region" description="Basic and acidic residues" evidence="11">
    <location>
        <begin position="93"/>
        <end position="104"/>
    </location>
</feature>
<dbReference type="EMBL" id="LFYR01001452">
    <property type="protein sequence ID" value="KMZ61636.1"/>
    <property type="molecule type" value="Genomic_DNA"/>
</dbReference>
<dbReference type="STRING" id="29655.A0A0K9NXY5"/>
<evidence type="ECO:0000313" key="13">
    <source>
        <dbReference type="EMBL" id="KMZ61636.1"/>
    </source>
</evidence>
<evidence type="ECO:0000256" key="7">
    <source>
        <dbReference type="ARBA" id="ARBA00022927"/>
    </source>
</evidence>
<dbReference type="InterPro" id="IPR019150">
    <property type="entry name" value="Vesicle_transport_protein_Use1"/>
</dbReference>
<sequence length="243" mass="27395">MGLSKTEVNLRRLLDSAPKQQNTAKIIHYITTLREQHEQLEREITREGLTSISKVKLNVYSEKIEALAASLATLKQSDPVESLVAVVTTTNEDNTKEQLSHQEKNSPGLRRRNVSRSNAEDKIRENSEITSPDQAASIKLDASAQAHIEKHRKLQEDITDEMVELARQLKESSLMMNQSIQNTDKILDSTESAVEHSLAGTARVNTRAGEIYSESVKTSCFTWLLMFLMIFVFVMVVLLIRVT</sequence>
<keyword evidence="14" id="KW-1185">Reference proteome</keyword>
<comment type="subcellular location">
    <subcellularLocation>
        <location evidence="1">Endoplasmic reticulum membrane</location>
        <topology evidence="1">Single-pass type IV membrane protein</topology>
    </subcellularLocation>
</comment>
<keyword evidence="10" id="KW-0175">Coiled coil</keyword>
<keyword evidence="9 12" id="KW-0472">Membrane</keyword>
<comment type="caution">
    <text evidence="13">The sequence shown here is derived from an EMBL/GenBank/DDBJ whole genome shotgun (WGS) entry which is preliminary data.</text>
</comment>
<name>A0A0K9NXY5_ZOSMR</name>
<reference evidence="14" key="1">
    <citation type="journal article" date="2016" name="Nature">
        <title>The genome of the seagrass Zostera marina reveals angiosperm adaptation to the sea.</title>
        <authorList>
            <person name="Olsen J.L."/>
            <person name="Rouze P."/>
            <person name="Verhelst B."/>
            <person name="Lin Y.-C."/>
            <person name="Bayer T."/>
            <person name="Collen J."/>
            <person name="Dattolo E."/>
            <person name="De Paoli E."/>
            <person name="Dittami S."/>
            <person name="Maumus F."/>
            <person name="Michel G."/>
            <person name="Kersting A."/>
            <person name="Lauritano C."/>
            <person name="Lohaus R."/>
            <person name="Toepel M."/>
            <person name="Tonon T."/>
            <person name="Vanneste K."/>
            <person name="Amirebrahimi M."/>
            <person name="Brakel J."/>
            <person name="Bostroem C."/>
            <person name="Chovatia M."/>
            <person name="Grimwood J."/>
            <person name="Jenkins J.W."/>
            <person name="Jueterbock A."/>
            <person name="Mraz A."/>
            <person name="Stam W.T."/>
            <person name="Tice H."/>
            <person name="Bornberg-Bauer E."/>
            <person name="Green P.J."/>
            <person name="Pearson G.A."/>
            <person name="Procaccini G."/>
            <person name="Duarte C.M."/>
            <person name="Schmutz J."/>
            <person name="Reusch T.B.H."/>
            <person name="Van de Peer Y."/>
        </authorList>
    </citation>
    <scope>NUCLEOTIDE SEQUENCE [LARGE SCALE GENOMIC DNA]</scope>
    <source>
        <strain evidence="14">cv. Finnish</strain>
    </source>
</reference>
<dbReference type="CDD" id="cd15860">
    <property type="entry name" value="SNARE_USE1"/>
    <property type="match status" value="1"/>
</dbReference>
<feature type="compositionally biased region" description="Basic and acidic residues" evidence="11">
    <location>
        <begin position="118"/>
        <end position="127"/>
    </location>
</feature>
<evidence type="ECO:0000256" key="9">
    <source>
        <dbReference type="ARBA" id="ARBA00023136"/>
    </source>
</evidence>
<evidence type="ECO:0000313" key="14">
    <source>
        <dbReference type="Proteomes" id="UP000036987"/>
    </source>
</evidence>
<feature type="region of interest" description="Disordered" evidence="11">
    <location>
        <begin position="91"/>
        <end position="135"/>
    </location>
</feature>
<evidence type="ECO:0000256" key="3">
    <source>
        <dbReference type="ARBA" id="ARBA00022448"/>
    </source>
</evidence>
<evidence type="ECO:0000256" key="1">
    <source>
        <dbReference type="ARBA" id="ARBA00004163"/>
    </source>
</evidence>
<dbReference type="GO" id="GO:0006890">
    <property type="term" value="P:retrograde vesicle-mediated transport, Golgi to endoplasmic reticulum"/>
    <property type="evidence" value="ECO:0000318"/>
    <property type="project" value="GO_Central"/>
</dbReference>
<gene>
    <name evidence="13" type="ORF">ZOSMA_50G00560</name>
</gene>
<keyword evidence="7" id="KW-0653">Protein transport</keyword>
<dbReference type="GO" id="GO:0005789">
    <property type="term" value="C:endoplasmic reticulum membrane"/>
    <property type="evidence" value="ECO:0007669"/>
    <property type="project" value="UniProtKB-SubCell"/>
</dbReference>
<dbReference type="OrthoDB" id="4506189at2759"/>
<comment type="similarity">
    <text evidence="2">Belongs to the USE1 family.</text>
</comment>
<evidence type="ECO:0000256" key="8">
    <source>
        <dbReference type="ARBA" id="ARBA00022989"/>
    </source>
</evidence>
<keyword evidence="4 12" id="KW-0812">Transmembrane</keyword>
<evidence type="ECO:0000256" key="10">
    <source>
        <dbReference type="SAM" id="Coils"/>
    </source>
</evidence>
<evidence type="ECO:0000256" key="2">
    <source>
        <dbReference type="ARBA" id="ARBA00007891"/>
    </source>
</evidence>
<organism evidence="13 14">
    <name type="scientific">Zostera marina</name>
    <name type="common">Eelgrass</name>
    <dbReference type="NCBI Taxonomy" id="29655"/>
    <lineage>
        <taxon>Eukaryota</taxon>
        <taxon>Viridiplantae</taxon>
        <taxon>Streptophyta</taxon>
        <taxon>Embryophyta</taxon>
        <taxon>Tracheophyta</taxon>
        <taxon>Spermatophyta</taxon>
        <taxon>Magnoliopsida</taxon>
        <taxon>Liliopsida</taxon>
        <taxon>Zosteraceae</taxon>
        <taxon>Zostera</taxon>
    </lineage>
</organism>
<evidence type="ECO:0000256" key="12">
    <source>
        <dbReference type="SAM" id="Phobius"/>
    </source>
</evidence>
<evidence type="ECO:0000256" key="4">
    <source>
        <dbReference type="ARBA" id="ARBA00022692"/>
    </source>
</evidence>
<evidence type="ECO:0000256" key="5">
    <source>
        <dbReference type="ARBA" id="ARBA00022824"/>
    </source>
</evidence>
<evidence type="ECO:0000256" key="6">
    <source>
        <dbReference type="ARBA" id="ARBA00022892"/>
    </source>
</evidence>
<keyword evidence="3" id="KW-0813">Transport</keyword>
<dbReference type="GO" id="GO:0031201">
    <property type="term" value="C:SNARE complex"/>
    <property type="evidence" value="ECO:0000318"/>
    <property type="project" value="GO_Central"/>
</dbReference>
<dbReference type="GO" id="GO:0005484">
    <property type="term" value="F:SNAP receptor activity"/>
    <property type="evidence" value="ECO:0000318"/>
    <property type="project" value="GO_Central"/>
</dbReference>
<dbReference type="Proteomes" id="UP000036987">
    <property type="component" value="Unassembled WGS sequence"/>
</dbReference>
<dbReference type="PANTHER" id="PTHR13050:SF7">
    <property type="entry name" value="VESICLE TRANSPORT PROTEIN USE1"/>
    <property type="match status" value="1"/>
</dbReference>
<dbReference type="GO" id="GO:0015031">
    <property type="term" value="P:protein transport"/>
    <property type="evidence" value="ECO:0007669"/>
    <property type="project" value="UniProtKB-KW"/>
</dbReference>
<evidence type="ECO:0000256" key="11">
    <source>
        <dbReference type="SAM" id="MobiDB-lite"/>
    </source>
</evidence>